<dbReference type="InterPro" id="IPR015946">
    <property type="entry name" value="KH_dom-like_a/b"/>
</dbReference>
<evidence type="ECO:0000256" key="2">
    <source>
        <dbReference type="HAMAP-Rule" id="MF_00003"/>
    </source>
</evidence>
<dbReference type="InterPro" id="IPR000238">
    <property type="entry name" value="RbfA"/>
</dbReference>
<sequence length="120" mass="14093">MAYRLERINKEIKRELSNLIQSELKDPRISEMVSITKVKTTNDFRYAKVFVSIYGDKNRQAENMKGLESASAFLRKELGKKIRLRYTPELIFEIDDSIDYGMHIDSILKDIKKSEKEDES</sequence>
<dbReference type="Pfam" id="PF02033">
    <property type="entry name" value="RBFA"/>
    <property type="match status" value="1"/>
</dbReference>
<keyword evidence="4" id="KW-1185">Reference proteome</keyword>
<dbReference type="PANTHER" id="PTHR33515">
    <property type="entry name" value="RIBOSOME-BINDING FACTOR A, CHLOROPLASTIC-RELATED"/>
    <property type="match status" value="1"/>
</dbReference>
<dbReference type="PANTHER" id="PTHR33515:SF1">
    <property type="entry name" value="RIBOSOME-BINDING FACTOR A, CHLOROPLASTIC-RELATED"/>
    <property type="match status" value="1"/>
</dbReference>
<protein>
    <recommendedName>
        <fullName evidence="2">Ribosome-binding factor A</fullName>
    </recommendedName>
</protein>
<keyword evidence="1 2" id="KW-0690">Ribosome biogenesis</keyword>
<gene>
    <name evidence="2" type="primary">rbfA</name>
    <name evidence="3" type="ORF">SAMN02745973_00164</name>
</gene>
<dbReference type="GO" id="GO:0005829">
    <property type="term" value="C:cytosol"/>
    <property type="evidence" value="ECO:0007669"/>
    <property type="project" value="TreeGrafter"/>
</dbReference>
<dbReference type="InterPro" id="IPR023799">
    <property type="entry name" value="RbfA_dom_sf"/>
</dbReference>
<dbReference type="SUPFAM" id="SSF89919">
    <property type="entry name" value="Ribosome-binding factor A, RbfA"/>
    <property type="match status" value="1"/>
</dbReference>
<dbReference type="PROSITE" id="PS01319">
    <property type="entry name" value="RBFA"/>
    <property type="match status" value="1"/>
</dbReference>
<dbReference type="NCBIfam" id="TIGR00082">
    <property type="entry name" value="rbfA"/>
    <property type="match status" value="1"/>
</dbReference>
<dbReference type="Proteomes" id="UP000196365">
    <property type="component" value="Unassembled WGS sequence"/>
</dbReference>
<reference evidence="3 4" key="1">
    <citation type="submission" date="2017-02" db="EMBL/GenBank/DDBJ databases">
        <authorList>
            <person name="Peterson S.W."/>
        </authorList>
    </citation>
    <scope>NUCLEOTIDE SEQUENCE [LARGE SCALE GENOMIC DNA]</scope>
    <source>
        <strain evidence="3 4">DSM 15102</strain>
    </source>
</reference>
<comment type="subcellular location">
    <subcellularLocation>
        <location evidence="2">Cytoplasm</location>
    </subcellularLocation>
</comment>
<accession>A0A1T4JWV7</accession>
<evidence type="ECO:0000256" key="1">
    <source>
        <dbReference type="ARBA" id="ARBA00022517"/>
    </source>
</evidence>
<comment type="function">
    <text evidence="2">One of several proteins that assist in the late maturation steps of the functional core of the 30S ribosomal subunit. Associates with free 30S ribosomal subunits (but not with 30S subunits that are part of 70S ribosomes or polysomes). Required for efficient processing of 16S rRNA. May interact with the 5'-terminal helix region of 16S rRNA.</text>
</comment>
<evidence type="ECO:0000313" key="4">
    <source>
        <dbReference type="Proteomes" id="UP000196365"/>
    </source>
</evidence>
<comment type="similarity">
    <text evidence="2">Belongs to the RbfA family.</text>
</comment>
<dbReference type="GO" id="GO:0043024">
    <property type="term" value="F:ribosomal small subunit binding"/>
    <property type="evidence" value="ECO:0007669"/>
    <property type="project" value="TreeGrafter"/>
</dbReference>
<dbReference type="RefSeq" id="WP_087677611.1">
    <property type="nucleotide sequence ID" value="NZ_FUWV01000001.1"/>
</dbReference>
<keyword evidence="2" id="KW-0963">Cytoplasm</keyword>
<dbReference type="OrthoDB" id="307788at2"/>
<dbReference type="Gene3D" id="3.30.300.20">
    <property type="match status" value="1"/>
</dbReference>
<comment type="subunit">
    <text evidence="2">Monomer. Binds 30S ribosomal subunits, but not 50S ribosomal subunits or 70S ribosomes.</text>
</comment>
<dbReference type="AlphaFoldDB" id="A0A1T4JWV7"/>
<dbReference type="EMBL" id="FUWV01000001">
    <property type="protein sequence ID" value="SJZ34515.1"/>
    <property type="molecule type" value="Genomic_DNA"/>
</dbReference>
<name>A0A1T4JWV7_9FIRM</name>
<dbReference type="HAMAP" id="MF_00003">
    <property type="entry name" value="RbfA"/>
    <property type="match status" value="1"/>
</dbReference>
<evidence type="ECO:0000313" key="3">
    <source>
        <dbReference type="EMBL" id="SJZ34515.1"/>
    </source>
</evidence>
<organism evidence="3 4">
    <name type="scientific">Garciella nitratireducens DSM 15102</name>
    <dbReference type="NCBI Taxonomy" id="1121911"/>
    <lineage>
        <taxon>Bacteria</taxon>
        <taxon>Bacillati</taxon>
        <taxon>Bacillota</taxon>
        <taxon>Clostridia</taxon>
        <taxon>Eubacteriales</taxon>
        <taxon>Eubacteriaceae</taxon>
        <taxon>Garciella</taxon>
    </lineage>
</organism>
<dbReference type="InterPro" id="IPR020053">
    <property type="entry name" value="Ribosome-bd_factorA_CS"/>
</dbReference>
<proteinExistence type="inferred from homology"/>
<dbReference type="GO" id="GO:0030490">
    <property type="term" value="P:maturation of SSU-rRNA"/>
    <property type="evidence" value="ECO:0007669"/>
    <property type="project" value="UniProtKB-UniRule"/>
</dbReference>